<name>A0A6M8ED48_9BACT</name>
<evidence type="ECO:0000256" key="6">
    <source>
        <dbReference type="ARBA" id="ARBA00023077"/>
    </source>
</evidence>
<dbReference type="Proteomes" id="UP000503483">
    <property type="component" value="Chromosome"/>
</dbReference>
<gene>
    <name evidence="14" type="ORF">AACT_0669</name>
</gene>
<dbReference type="KEGG" id="paco:AACT_0669"/>
<evidence type="ECO:0000313" key="14">
    <source>
        <dbReference type="EMBL" id="QKE27872.1"/>
    </source>
</evidence>
<keyword evidence="15" id="KW-1185">Reference proteome</keyword>
<evidence type="ECO:0000256" key="1">
    <source>
        <dbReference type="ARBA" id="ARBA00004571"/>
    </source>
</evidence>
<keyword evidence="7 9" id="KW-0472">Membrane</keyword>
<evidence type="ECO:0000256" key="11">
    <source>
        <dbReference type="SAM" id="SignalP"/>
    </source>
</evidence>
<keyword evidence="5 9" id="KW-0812">Transmembrane</keyword>
<dbReference type="AlphaFoldDB" id="A0A6M8ED48"/>
<evidence type="ECO:0000259" key="12">
    <source>
        <dbReference type="Pfam" id="PF00593"/>
    </source>
</evidence>
<accession>A0A6M8ED48</accession>
<evidence type="ECO:0000256" key="10">
    <source>
        <dbReference type="RuleBase" id="RU003357"/>
    </source>
</evidence>
<comment type="subcellular location">
    <subcellularLocation>
        <location evidence="1 9">Cell outer membrane</location>
        <topology evidence="1 9">Multi-pass membrane protein</topology>
    </subcellularLocation>
</comment>
<evidence type="ECO:0000259" key="13">
    <source>
        <dbReference type="Pfam" id="PF07715"/>
    </source>
</evidence>
<proteinExistence type="inferred from homology"/>
<reference evidence="14 15" key="1">
    <citation type="submission" date="2019-08" db="EMBL/GenBank/DDBJ databases">
        <title>Complete genome sequence of Arcobacter acticola.</title>
        <authorList>
            <person name="Miller W."/>
        </authorList>
    </citation>
    <scope>NUCLEOTIDE SEQUENCE [LARGE SCALE GENOMIC DNA]</scope>
    <source>
        <strain evidence="14 15">KCTC 52212</strain>
    </source>
</reference>
<evidence type="ECO:0000256" key="5">
    <source>
        <dbReference type="ARBA" id="ARBA00022692"/>
    </source>
</evidence>
<feature type="domain" description="TonB-dependent receptor plug" evidence="13">
    <location>
        <begin position="42"/>
        <end position="140"/>
    </location>
</feature>
<keyword evidence="11" id="KW-0732">Signal</keyword>
<evidence type="ECO:0000256" key="9">
    <source>
        <dbReference type="PROSITE-ProRule" id="PRU01360"/>
    </source>
</evidence>
<dbReference type="InterPro" id="IPR012910">
    <property type="entry name" value="Plug_dom"/>
</dbReference>
<keyword evidence="4 9" id="KW-1134">Transmembrane beta strand</keyword>
<dbReference type="PANTHER" id="PTHR30069:SF41">
    <property type="entry name" value="HEME_HEMOPEXIN UTILIZATION PROTEIN C"/>
    <property type="match status" value="1"/>
</dbReference>
<keyword evidence="8 9" id="KW-0998">Cell outer membrane</keyword>
<dbReference type="InterPro" id="IPR000531">
    <property type="entry name" value="Beta-barrel_TonB"/>
</dbReference>
<feature type="signal peptide" evidence="11">
    <location>
        <begin position="1"/>
        <end position="21"/>
    </location>
</feature>
<evidence type="ECO:0000256" key="8">
    <source>
        <dbReference type="ARBA" id="ARBA00023237"/>
    </source>
</evidence>
<keyword evidence="14" id="KW-0675">Receptor</keyword>
<evidence type="ECO:0000256" key="2">
    <source>
        <dbReference type="ARBA" id="ARBA00009810"/>
    </source>
</evidence>
<feature type="domain" description="TonB-dependent receptor-like beta-barrel" evidence="12">
    <location>
        <begin position="231"/>
        <end position="625"/>
    </location>
</feature>
<dbReference type="PANTHER" id="PTHR30069">
    <property type="entry name" value="TONB-DEPENDENT OUTER MEMBRANE RECEPTOR"/>
    <property type="match status" value="1"/>
</dbReference>
<dbReference type="EMBL" id="CP042652">
    <property type="protein sequence ID" value="QKE27872.1"/>
    <property type="molecule type" value="Genomic_DNA"/>
</dbReference>
<protein>
    <submittedName>
        <fullName evidence="14">TonB-dependent receptor</fullName>
    </submittedName>
</protein>
<evidence type="ECO:0000256" key="4">
    <source>
        <dbReference type="ARBA" id="ARBA00022452"/>
    </source>
</evidence>
<evidence type="ECO:0000256" key="7">
    <source>
        <dbReference type="ARBA" id="ARBA00023136"/>
    </source>
</evidence>
<dbReference type="Gene3D" id="2.40.170.20">
    <property type="entry name" value="TonB-dependent receptor, beta-barrel domain"/>
    <property type="match status" value="1"/>
</dbReference>
<sequence>MKLKIAKTVAALMLANISVQAENSQSTHLDDVNIKTTTAFDAQIKSISSQELEDKQASDVKDVLKSIPSVDVSGDARYAQKIYVRGLDDKSSNITVDGAKVGGQLFHHSGDQTIDPSLLKITSVELGPNSALSGSGVINGSFVYETKDPSDFLEPNEVFGGKVTLGYQSGYERKTGTVAVFGRVNDKVEFVGIGTISDDGTLRIGGGEEFTSKESRLESGLAKIVIKANDYNTIKLSYNRYEDSGDRQLSGEKVGTDNEEDYNSITRDTFNINYEYKPDNELVNVKANTYYNEQYLTREATSEATYEEPEREYKNTTLGYDLRNTSLLGIHKITYGTDYTHEEQEVSADGYRVYTTGVTEDLNVSGGEIDNRGLYIEDEMQLNKLTLTLGARYDYHELGGIYDGTFKELSPKLKAKYQLTDELALKTAYGHIFKGPALGETLMLSSTTTQDDDVSAQIGNNFELGFDYDLTNTLNADYSIFGFNVYRYDVDNYSYPTKNNSLSSESDVVIWGLETMFSYEKDKFGLNASHSYTDGKEKDLASGTTYDPKAAHIHLFKIALNYQLLNELKGSYSTQFVPGNTWNEYSSTSGVIEYERGGYATHDVDFTYKPNSMKNTTFNFGVGNIFDKKYVSHNGFGAQTTSTNRNYDVGRNVKFQLSYRF</sequence>
<keyword evidence="6 10" id="KW-0798">TonB box</keyword>
<dbReference type="Pfam" id="PF00593">
    <property type="entry name" value="TonB_dep_Rec_b-barrel"/>
    <property type="match status" value="1"/>
</dbReference>
<dbReference type="InterPro" id="IPR036942">
    <property type="entry name" value="Beta-barrel_TonB_sf"/>
</dbReference>
<dbReference type="GO" id="GO:0009279">
    <property type="term" value="C:cell outer membrane"/>
    <property type="evidence" value="ECO:0007669"/>
    <property type="project" value="UniProtKB-SubCell"/>
</dbReference>
<dbReference type="PROSITE" id="PS52016">
    <property type="entry name" value="TONB_DEPENDENT_REC_3"/>
    <property type="match status" value="1"/>
</dbReference>
<organism evidence="14 15">
    <name type="scientific">Arcobacter acticola</name>
    <dbReference type="NCBI Taxonomy" id="1849015"/>
    <lineage>
        <taxon>Bacteria</taxon>
        <taxon>Pseudomonadati</taxon>
        <taxon>Campylobacterota</taxon>
        <taxon>Epsilonproteobacteria</taxon>
        <taxon>Campylobacterales</taxon>
        <taxon>Arcobacteraceae</taxon>
        <taxon>Arcobacter</taxon>
    </lineage>
</organism>
<dbReference type="CDD" id="cd01347">
    <property type="entry name" value="ligand_gated_channel"/>
    <property type="match status" value="1"/>
</dbReference>
<dbReference type="RefSeq" id="WP_172124966.1">
    <property type="nucleotide sequence ID" value="NZ_CP042652.1"/>
</dbReference>
<feature type="chain" id="PRO_5026700563" evidence="11">
    <location>
        <begin position="22"/>
        <end position="661"/>
    </location>
</feature>
<dbReference type="SUPFAM" id="SSF56935">
    <property type="entry name" value="Porins"/>
    <property type="match status" value="1"/>
</dbReference>
<dbReference type="Pfam" id="PF07715">
    <property type="entry name" value="Plug"/>
    <property type="match status" value="1"/>
</dbReference>
<evidence type="ECO:0000313" key="15">
    <source>
        <dbReference type="Proteomes" id="UP000503483"/>
    </source>
</evidence>
<dbReference type="InterPro" id="IPR039426">
    <property type="entry name" value="TonB-dep_rcpt-like"/>
</dbReference>
<dbReference type="InterPro" id="IPR037066">
    <property type="entry name" value="Plug_dom_sf"/>
</dbReference>
<dbReference type="GO" id="GO:0044718">
    <property type="term" value="P:siderophore transmembrane transport"/>
    <property type="evidence" value="ECO:0007669"/>
    <property type="project" value="TreeGrafter"/>
</dbReference>
<comment type="similarity">
    <text evidence="2 9 10">Belongs to the TonB-dependent receptor family.</text>
</comment>
<dbReference type="GO" id="GO:0015344">
    <property type="term" value="F:siderophore uptake transmembrane transporter activity"/>
    <property type="evidence" value="ECO:0007669"/>
    <property type="project" value="TreeGrafter"/>
</dbReference>
<dbReference type="Gene3D" id="2.170.130.10">
    <property type="entry name" value="TonB-dependent receptor, plug domain"/>
    <property type="match status" value="1"/>
</dbReference>
<keyword evidence="3 9" id="KW-0813">Transport</keyword>
<evidence type="ECO:0000256" key="3">
    <source>
        <dbReference type="ARBA" id="ARBA00022448"/>
    </source>
</evidence>